<dbReference type="PANTHER" id="PTHR43514">
    <property type="entry name" value="ABC TRANSPORTER I FAMILY MEMBER 10"/>
    <property type="match status" value="1"/>
</dbReference>
<dbReference type="InterPro" id="IPR003439">
    <property type="entry name" value="ABC_transporter-like_ATP-bd"/>
</dbReference>
<dbReference type="STRING" id="320771.Cflav_PD0544"/>
<dbReference type="AlphaFoldDB" id="B9XRL6"/>
<dbReference type="InterPro" id="IPR017871">
    <property type="entry name" value="ABC_transporter-like_CS"/>
</dbReference>
<evidence type="ECO:0000256" key="2">
    <source>
        <dbReference type="ARBA" id="ARBA00022840"/>
    </source>
</evidence>
<keyword evidence="2" id="KW-0067">ATP-binding</keyword>
<dbReference type="GO" id="GO:0016887">
    <property type="term" value="F:ATP hydrolysis activity"/>
    <property type="evidence" value="ECO:0007669"/>
    <property type="project" value="InterPro"/>
</dbReference>
<protein>
    <submittedName>
        <fullName evidence="4">ABC transporter related-protein</fullName>
    </submittedName>
</protein>
<keyword evidence="5" id="KW-1185">Reference proteome</keyword>
<dbReference type="PANTHER" id="PTHR43514:SF4">
    <property type="entry name" value="ABC TRANSPORTER I FAMILY MEMBER 10"/>
    <property type="match status" value="1"/>
</dbReference>
<dbReference type="Gene3D" id="3.40.50.300">
    <property type="entry name" value="P-loop containing nucleotide triphosphate hydrolases"/>
    <property type="match status" value="1"/>
</dbReference>
<accession>B9XRL6</accession>
<dbReference type="SMART" id="SM00382">
    <property type="entry name" value="AAA"/>
    <property type="match status" value="1"/>
</dbReference>
<dbReference type="InterPro" id="IPR003593">
    <property type="entry name" value="AAA+_ATPase"/>
</dbReference>
<organism evidence="4 5">
    <name type="scientific">Pedosphaera parvula (strain Ellin514)</name>
    <dbReference type="NCBI Taxonomy" id="320771"/>
    <lineage>
        <taxon>Bacteria</taxon>
        <taxon>Pseudomonadati</taxon>
        <taxon>Verrucomicrobiota</taxon>
        <taxon>Pedosphaerae</taxon>
        <taxon>Pedosphaerales</taxon>
        <taxon>Pedosphaeraceae</taxon>
        <taxon>Pedosphaera</taxon>
    </lineage>
</organism>
<proteinExistence type="predicted"/>
<dbReference type="PROSITE" id="PS50893">
    <property type="entry name" value="ABC_TRANSPORTER_2"/>
    <property type="match status" value="1"/>
</dbReference>
<dbReference type="RefSeq" id="WP_007418449.1">
    <property type="nucleotide sequence ID" value="NZ_ABOX02000065.1"/>
</dbReference>
<dbReference type="Pfam" id="PF00005">
    <property type="entry name" value="ABC_tran"/>
    <property type="match status" value="1"/>
</dbReference>
<dbReference type="InterPro" id="IPR050334">
    <property type="entry name" value="Molybdenum_import_ModC"/>
</dbReference>
<comment type="caution">
    <text evidence="4">The sequence shown here is derived from an EMBL/GenBank/DDBJ whole genome shotgun (WGS) entry which is preliminary data.</text>
</comment>
<dbReference type="GO" id="GO:0005524">
    <property type="term" value="F:ATP binding"/>
    <property type="evidence" value="ECO:0007669"/>
    <property type="project" value="UniProtKB-KW"/>
</dbReference>
<keyword evidence="1" id="KW-0547">Nucleotide-binding</keyword>
<sequence length="236" mass="26355">MPDAANQANMKLLLKNIRLPVTGFDVMVDVELPQQVTAIFGPSGAGKTSLLDLIAGLRRPQSAFIQLQDDVLVDTNRRISVPSQLRHIGYVPQDLALFPHLSVRQNLLYGHKQESETNPVFSFDHVTEVLAIQTLTQRRVTDLSGGEKQRVALARALLSCPRLLLLDEPLANLDAGLKAKIIPYLARIKEEFHLPMLYITHDRMEVVALCDEVLEMSRGRIIRQSSIPDWNAPPAI</sequence>
<reference evidence="4 5" key="1">
    <citation type="journal article" date="2011" name="J. Bacteriol.">
        <title>Genome sequence of 'Pedosphaera parvula' Ellin514, an aerobic Verrucomicrobial isolate from pasture soil.</title>
        <authorList>
            <person name="Kant R."/>
            <person name="van Passel M.W."/>
            <person name="Sangwan P."/>
            <person name="Palva A."/>
            <person name="Lucas S."/>
            <person name="Copeland A."/>
            <person name="Lapidus A."/>
            <person name="Glavina Del Rio T."/>
            <person name="Dalin E."/>
            <person name="Tice H."/>
            <person name="Bruce D."/>
            <person name="Goodwin L."/>
            <person name="Pitluck S."/>
            <person name="Chertkov O."/>
            <person name="Larimer F.W."/>
            <person name="Land M.L."/>
            <person name="Hauser L."/>
            <person name="Brettin T.S."/>
            <person name="Detter J.C."/>
            <person name="Han S."/>
            <person name="de Vos W.M."/>
            <person name="Janssen P.H."/>
            <person name="Smidt H."/>
        </authorList>
    </citation>
    <scope>NUCLEOTIDE SEQUENCE [LARGE SCALE GENOMIC DNA]</scope>
    <source>
        <strain evidence="4 5">Ellin514</strain>
    </source>
</reference>
<evidence type="ECO:0000259" key="3">
    <source>
        <dbReference type="PROSITE" id="PS50893"/>
    </source>
</evidence>
<feature type="domain" description="ABC transporter" evidence="3">
    <location>
        <begin position="8"/>
        <end position="236"/>
    </location>
</feature>
<dbReference type="EMBL" id="ABOX02000065">
    <property type="protein sequence ID" value="EEF57535.1"/>
    <property type="molecule type" value="Genomic_DNA"/>
</dbReference>
<evidence type="ECO:0000256" key="1">
    <source>
        <dbReference type="ARBA" id="ARBA00022741"/>
    </source>
</evidence>
<evidence type="ECO:0000313" key="5">
    <source>
        <dbReference type="Proteomes" id="UP000003688"/>
    </source>
</evidence>
<evidence type="ECO:0000313" key="4">
    <source>
        <dbReference type="EMBL" id="EEF57535.1"/>
    </source>
</evidence>
<dbReference type="InterPro" id="IPR027417">
    <property type="entry name" value="P-loop_NTPase"/>
</dbReference>
<dbReference type="SUPFAM" id="SSF52540">
    <property type="entry name" value="P-loop containing nucleoside triphosphate hydrolases"/>
    <property type="match status" value="1"/>
</dbReference>
<gene>
    <name evidence="4" type="ORF">Cflav_PD0544</name>
</gene>
<name>B9XRL6_PEDPL</name>
<dbReference type="Proteomes" id="UP000003688">
    <property type="component" value="Unassembled WGS sequence"/>
</dbReference>
<dbReference type="PROSITE" id="PS00211">
    <property type="entry name" value="ABC_TRANSPORTER_1"/>
    <property type="match status" value="1"/>
</dbReference>